<dbReference type="PROSITE" id="PS51257">
    <property type="entry name" value="PROKAR_LIPOPROTEIN"/>
    <property type="match status" value="1"/>
</dbReference>
<dbReference type="EMBL" id="CP003837">
    <property type="protein sequence ID" value="AGH43706.1"/>
    <property type="molecule type" value="Genomic_DNA"/>
</dbReference>
<evidence type="ECO:0000313" key="2">
    <source>
        <dbReference type="EMBL" id="AGH43706.1"/>
    </source>
</evidence>
<reference evidence="2 3" key="1">
    <citation type="journal article" date="2013" name="Genome Announc.">
        <title>Complete Genome Sequence of Glaciecola psychrophila Strain 170T.</title>
        <authorList>
            <person name="Yin J."/>
            <person name="Chen J."/>
            <person name="Liu G."/>
            <person name="Yu Y."/>
            <person name="Song L."/>
            <person name="Wang X."/>
            <person name="Qu X."/>
        </authorList>
    </citation>
    <scope>NUCLEOTIDE SEQUENCE [LARGE SCALE GENOMIC DNA]</scope>
    <source>
        <strain evidence="2 3">170</strain>
    </source>
</reference>
<dbReference type="InterPro" id="IPR015919">
    <property type="entry name" value="Cadherin-like_sf"/>
</dbReference>
<gene>
    <name evidence="2" type="ORF">C427_1597</name>
</gene>
<dbReference type="AlphaFoldDB" id="K7A4Y8"/>
<dbReference type="SUPFAM" id="SSF49313">
    <property type="entry name" value="Cadherin-like"/>
    <property type="match status" value="1"/>
</dbReference>
<dbReference type="PATRIC" id="fig|1129794.4.peg.1581"/>
<feature type="signal peptide" evidence="1">
    <location>
        <begin position="1"/>
        <end position="29"/>
    </location>
</feature>
<dbReference type="InterPro" id="IPR013783">
    <property type="entry name" value="Ig-like_fold"/>
</dbReference>
<dbReference type="eggNOG" id="ENOG502ZPCM">
    <property type="taxonomic scope" value="Bacteria"/>
</dbReference>
<keyword evidence="3" id="KW-1185">Reference proteome</keyword>
<feature type="chain" id="PRO_5003898803" description="Cadherin domain-containing protein" evidence="1">
    <location>
        <begin position="30"/>
        <end position="231"/>
    </location>
</feature>
<accession>K7A4Y8</accession>
<dbReference type="Proteomes" id="UP000011864">
    <property type="component" value="Chromosome"/>
</dbReference>
<evidence type="ECO:0000313" key="3">
    <source>
        <dbReference type="Proteomes" id="UP000011864"/>
    </source>
</evidence>
<dbReference type="GO" id="GO:0005509">
    <property type="term" value="F:calcium ion binding"/>
    <property type="evidence" value="ECO:0007669"/>
    <property type="project" value="InterPro"/>
</dbReference>
<proteinExistence type="predicted"/>
<protein>
    <recommendedName>
        <fullName evidence="4">Cadherin domain-containing protein</fullName>
    </recommendedName>
</protein>
<evidence type="ECO:0000256" key="1">
    <source>
        <dbReference type="SAM" id="SignalP"/>
    </source>
</evidence>
<evidence type="ECO:0008006" key="4">
    <source>
        <dbReference type="Google" id="ProtNLM"/>
    </source>
</evidence>
<dbReference type="KEGG" id="gps:C427_1597"/>
<dbReference type="HOGENOM" id="CLU_1198863_0_0_6"/>
<name>K7A4Y8_9ALTE</name>
<dbReference type="Gene3D" id="2.60.40.10">
    <property type="entry name" value="Immunoglobulins"/>
    <property type="match status" value="1"/>
</dbReference>
<dbReference type="OrthoDB" id="9928744at2"/>
<dbReference type="GO" id="GO:0016020">
    <property type="term" value="C:membrane"/>
    <property type="evidence" value="ECO:0007669"/>
    <property type="project" value="InterPro"/>
</dbReference>
<organism evidence="2 3">
    <name type="scientific">Paraglaciecola psychrophila 170</name>
    <dbReference type="NCBI Taxonomy" id="1129794"/>
    <lineage>
        <taxon>Bacteria</taxon>
        <taxon>Pseudomonadati</taxon>
        <taxon>Pseudomonadota</taxon>
        <taxon>Gammaproteobacteria</taxon>
        <taxon>Alteromonadales</taxon>
        <taxon>Alteromonadaceae</taxon>
        <taxon>Paraglaciecola</taxon>
    </lineage>
</organism>
<sequence length="231" mass="25391">MMCINCKKYILRLITLTNMFILSLGLSLSGCGENSTENTPPTVKIGDVNLFYFVTDTLDPSKRTIEAVADADDIDGSISSINWSILSHHPIELIGSDTKTIQFTAPLINSEEIDLFVLEVEATDNQGSITTDTVEIDLNDDLIIFIPLISAKRGEEIEVNALIFGRESKVSELNWSVSNGVEVTLLDANTDTVTFLAPNSSTFSTVNLELEVSFMDGSENRIFNAYVTLHD</sequence>
<keyword evidence="1" id="KW-0732">Signal</keyword>